<evidence type="ECO:0000313" key="8">
    <source>
        <dbReference type="Proteomes" id="UP000310066"/>
    </source>
</evidence>
<feature type="compositionally biased region" description="Gly residues" evidence="6">
    <location>
        <begin position="428"/>
        <end position="439"/>
    </location>
</feature>
<dbReference type="Pfam" id="PF00400">
    <property type="entry name" value="WD40"/>
    <property type="match status" value="1"/>
</dbReference>
<proteinExistence type="inferred from homology"/>
<dbReference type="SUPFAM" id="SSF50978">
    <property type="entry name" value="WD40 repeat-like"/>
    <property type="match status" value="1"/>
</dbReference>
<dbReference type="PANTHER" id="PTHR44019">
    <property type="entry name" value="WD REPEAT-CONTAINING PROTEIN 55"/>
    <property type="match status" value="1"/>
</dbReference>
<dbReference type="EMBL" id="NAJP01000084">
    <property type="protein sequence ID" value="TKA33835.1"/>
    <property type="molecule type" value="Genomic_DNA"/>
</dbReference>
<sequence length="439" mass="46113">MFDTICTLPLSADLFAQVIHPSEPLVAIGLSSGHVATLKLPFLEGDGSLESSAPGSRRASHGKDVVDTAWRTKRHKGSCRCLAYSVDGRQLYSAGTDGVVKAADSETGKVTGKVAVPLDASSRAGAVDAPTVLHALSPQTLLLATDSGALHLYDLRDPAPSLPVGEAKTAFTGAKPAQTHHPHTDYISSLSAIPASDSSTSGFSKQWLTTGGTTLALTDLRRGVLVKSEDQEEILMSSLYITGLPVNKSNGSTGEKAIVGGGDGVITLWQKGQWDDQDERIIVSKEKETLDVMAELPDGVGGVGKRLAVGLGDGTVRFVRLGSKQVAGGVRHHDVEGVVGLGFDVGGRMISGGGQVIKVWREHDAGDTEAEEKMEAEERIAAGANRIADNEGGEEDDEAEEGQNESDEEQEKPRKRRKKRKRGNGPVTAGGGLSLTGLD</sequence>
<name>A0A4U0UH45_9PEZI</name>
<evidence type="ECO:0000313" key="7">
    <source>
        <dbReference type="EMBL" id="TKA33835.1"/>
    </source>
</evidence>
<dbReference type="Gene3D" id="2.130.10.10">
    <property type="entry name" value="YVTN repeat-like/Quinoprotein amine dehydrogenase"/>
    <property type="match status" value="1"/>
</dbReference>
<evidence type="ECO:0000256" key="4">
    <source>
        <dbReference type="ARBA" id="ARBA00039238"/>
    </source>
</evidence>
<keyword evidence="3" id="KW-0677">Repeat</keyword>
<dbReference type="InterPro" id="IPR036322">
    <property type="entry name" value="WD40_repeat_dom_sf"/>
</dbReference>
<dbReference type="OrthoDB" id="2288928at2759"/>
<dbReference type="InterPro" id="IPR015943">
    <property type="entry name" value="WD40/YVTN_repeat-like_dom_sf"/>
</dbReference>
<dbReference type="AlphaFoldDB" id="A0A4U0UH45"/>
<dbReference type="SMART" id="SM00320">
    <property type="entry name" value="WD40"/>
    <property type="match status" value="2"/>
</dbReference>
<keyword evidence="2" id="KW-0853">WD repeat</keyword>
<evidence type="ECO:0000256" key="3">
    <source>
        <dbReference type="ARBA" id="ARBA00022737"/>
    </source>
</evidence>
<evidence type="ECO:0000256" key="5">
    <source>
        <dbReference type="ARBA" id="ARBA00039514"/>
    </source>
</evidence>
<evidence type="ECO:0000256" key="2">
    <source>
        <dbReference type="ARBA" id="ARBA00022574"/>
    </source>
</evidence>
<dbReference type="InterPro" id="IPR050505">
    <property type="entry name" value="WDR55/POC1"/>
</dbReference>
<dbReference type="Proteomes" id="UP000310066">
    <property type="component" value="Unassembled WGS sequence"/>
</dbReference>
<feature type="compositionally biased region" description="Acidic residues" evidence="6">
    <location>
        <begin position="391"/>
        <end position="410"/>
    </location>
</feature>
<protein>
    <recommendedName>
        <fullName evidence="4">WD repeat-containing protein JIP5</fullName>
    </recommendedName>
    <alternativeName>
        <fullName evidence="5">WD repeat-containing protein jip5</fullName>
    </alternativeName>
</protein>
<feature type="compositionally biased region" description="Basic residues" evidence="6">
    <location>
        <begin position="413"/>
        <end position="423"/>
    </location>
</feature>
<accession>A0A4U0UH45</accession>
<feature type="region of interest" description="Disordered" evidence="6">
    <location>
        <begin position="380"/>
        <end position="439"/>
    </location>
</feature>
<dbReference type="PANTHER" id="PTHR44019:SF20">
    <property type="entry name" value="WD REPEAT-CONTAINING PROTEIN 55"/>
    <property type="match status" value="1"/>
</dbReference>
<evidence type="ECO:0000256" key="6">
    <source>
        <dbReference type="SAM" id="MobiDB-lite"/>
    </source>
</evidence>
<organism evidence="7 8">
    <name type="scientific">Friedmanniomyces endolithicus</name>
    <dbReference type="NCBI Taxonomy" id="329885"/>
    <lineage>
        <taxon>Eukaryota</taxon>
        <taxon>Fungi</taxon>
        <taxon>Dikarya</taxon>
        <taxon>Ascomycota</taxon>
        <taxon>Pezizomycotina</taxon>
        <taxon>Dothideomycetes</taxon>
        <taxon>Dothideomycetidae</taxon>
        <taxon>Mycosphaerellales</taxon>
        <taxon>Teratosphaeriaceae</taxon>
        <taxon>Friedmanniomyces</taxon>
    </lineage>
</organism>
<comment type="similarity">
    <text evidence="1">Belongs to the WD repeat WDR55 family.</text>
</comment>
<reference evidence="7 8" key="1">
    <citation type="submission" date="2017-03" db="EMBL/GenBank/DDBJ databases">
        <title>Genomes of endolithic fungi from Antarctica.</title>
        <authorList>
            <person name="Coleine C."/>
            <person name="Masonjones S."/>
            <person name="Stajich J.E."/>
        </authorList>
    </citation>
    <scope>NUCLEOTIDE SEQUENCE [LARGE SCALE GENOMIC DNA]</scope>
    <source>
        <strain evidence="7 8">CCFEE 5311</strain>
    </source>
</reference>
<dbReference type="STRING" id="329885.A0A4U0UH45"/>
<evidence type="ECO:0000256" key="1">
    <source>
        <dbReference type="ARBA" id="ARBA00007625"/>
    </source>
</evidence>
<comment type="caution">
    <text evidence="7">The sequence shown here is derived from an EMBL/GenBank/DDBJ whole genome shotgun (WGS) entry which is preliminary data.</text>
</comment>
<dbReference type="InterPro" id="IPR001680">
    <property type="entry name" value="WD40_rpt"/>
</dbReference>
<gene>
    <name evidence="7" type="ORF">B0A54_14222</name>
</gene>